<evidence type="ECO:0000256" key="11">
    <source>
        <dbReference type="SAM" id="SignalP"/>
    </source>
</evidence>
<dbReference type="InterPro" id="IPR015919">
    <property type="entry name" value="Cadherin-like_sf"/>
</dbReference>
<evidence type="ECO:0000256" key="2">
    <source>
        <dbReference type="ARBA" id="ARBA00022692"/>
    </source>
</evidence>
<dbReference type="SUPFAM" id="SSF49313">
    <property type="entry name" value="Cadherin-like"/>
    <property type="match status" value="5"/>
</dbReference>
<dbReference type="PROSITE" id="PS50268">
    <property type="entry name" value="CADHERIN_2"/>
    <property type="match status" value="6"/>
</dbReference>
<keyword evidence="2 10" id="KW-0812">Transmembrane</keyword>
<feature type="region of interest" description="Disordered" evidence="9">
    <location>
        <begin position="1132"/>
        <end position="1164"/>
    </location>
</feature>
<feature type="signal peptide" evidence="11">
    <location>
        <begin position="1"/>
        <end position="19"/>
    </location>
</feature>
<evidence type="ECO:0000256" key="1">
    <source>
        <dbReference type="ARBA" id="ARBA00004167"/>
    </source>
</evidence>
<dbReference type="GO" id="GO:0007156">
    <property type="term" value="P:homophilic cell adhesion via plasma membrane adhesion molecules"/>
    <property type="evidence" value="ECO:0007669"/>
    <property type="project" value="InterPro"/>
</dbReference>
<dbReference type="InterPro" id="IPR002126">
    <property type="entry name" value="Cadherin-like_dom"/>
</dbReference>
<feature type="domain" description="Cadherin" evidence="12">
    <location>
        <begin position="207"/>
        <end position="325"/>
    </location>
</feature>
<dbReference type="SMART" id="SM00112">
    <property type="entry name" value="CA"/>
    <property type="match status" value="7"/>
</dbReference>
<sequence>MFVFFVWASLLVFGQTVHPQFRDQSWRIQERVVEFNLDETSPVGTELGSVAAPLNPSKSMGREFVSISELHYRLGAPSSLFVVNEQTGVLSTRAVIDAEELCVKAREQDAANTNSDQDSEYSQTPSRVDSIEKSIFDRLTCSQDGHLIARVDVNALLPDASLLVVHRVAVHIHDLNDNGPKFDQLRWHRRLKEILYRKGRRLELPKAQDADLLAEHRRILYRLQNINNTELIDTGVVPFRLEVNPNGQPILVLTEDLDAETTRRHRFVLVAYSPSPIRITSTAFAQKITSVSKMSKLAPIGSTVSEARLEIDIEVADMNDNEPRFDSSSYNTSVPEDAPLDTVIYQLVAHDPDSTAQLTYRMGMTTETGGLNSTFVVDSDGRVRLRSALNYELRHTYKLPVEVTDGEFGAQSVLHVHVLDVNDEAPSFEINPKVLQVEENVSPGKLIGRVRVYDTDGKSVNGEVRCFEPAHLKRQQAVNFNPDPGVNPSSDVYDLTTRLMLDREAIDGPSPKQLFVYLICVDGYEMPGSLSSSRFNPQHTSTMTATLIVRDDNDHSPVFNQTTYHASMRENNLIGEKIIQIQATDEDEGDNAHITYALLDKANFKVDSLTGWITANVVFDRETRDSYEVVVVAMDQGKPRLSTSVLLNITILDVNDHAPVLPYGGEMRLFHREHISTGRVEQRNIFVVQENEPQGTYLGNVLASDNDLGLNSELVFELLDDSITEYHKRFKLSDKGSLHTAASLDREEKDHYRLTIRVSDKAETNPLTTTGAIDVIVQDVNDNSPRFVFPTGLLSPAGRISPNTSARDETFTRAFLSDYVSKGNSPQPTIHLSMSEEPGHVVTKLKAEDPDAGVNGHVMYYMDELASPHIIGPHTGKPLLKIDLEQGSVILQRFMSSNDLGMWFFHVRAVDNGQPTARADSKVLALLIVDQPVGEVYAKSSHSSNYYPINGTSYAFRLWSFGGPRNTIMVSLLASISGLLAAILIIAIACVLHSKRRRAACCRARRQRRTNFSSVNGLNAENHVTLASNSARNGTNGSFIHQDLGHVMEPNGTNYTGPSGGINLSVLLEDWQPSRSVNGGGGNGFAHAYPHYQAVEFPGGSMFCTNESHQSHNFPQHAMDHSWRQSILLSKESGIDEQPTSDSGRGGSEEEEQPNSHWRKHTDNSIVRLPNVNAMNSGELQQAFDWPGKPITIECVRPHPNDTTIHDSSPYSVHRDTRNTRSTIQDEDPKHRLCCTYKQYQPTQEEFCSFGIESTQCI</sequence>
<evidence type="ECO:0000313" key="14">
    <source>
        <dbReference type="Proteomes" id="UP000230066"/>
    </source>
</evidence>
<evidence type="ECO:0000259" key="12">
    <source>
        <dbReference type="PROSITE" id="PS50268"/>
    </source>
</evidence>
<evidence type="ECO:0000256" key="3">
    <source>
        <dbReference type="ARBA" id="ARBA00022737"/>
    </source>
</evidence>
<dbReference type="GO" id="GO:0005509">
    <property type="term" value="F:calcium ion binding"/>
    <property type="evidence" value="ECO:0007669"/>
    <property type="project" value="UniProtKB-UniRule"/>
</dbReference>
<dbReference type="FunFam" id="2.60.40.60:FF:000020">
    <property type="entry name" value="Dachsous cadherin-related 1b"/>
    <property type="match status" value="1"/>
</dbReference>
<evidence type="ECO:0000256" key="7">
    <source>
        <dbReference type="ARBA" id="ARBA00023180"/>
    </source>
</evidence>
<keyword evidence="7" id="KW-0325">Glycoprotein</keyword>
<dbReference type="GO" id="GO:0005886">
    <property type="term" value="C:plasma membrane"/>
    <property type="evidence" value="ECO:0007669"/>
    <property type="project" value="InterPro"/>
</dbReference>
<feature type="compositionally biased region" description="Polar residues" evidence="9">
    <location>
        <begin position="110"/>
        <end position="127"/>
    </location>
</feature>
<evidence type="ECO:0000256" key="8">
    <source>
        <dbReference type="PROSITE-ProRule" id="PRU00043"/>
    </source>
</evidence>
<feature type="chain" id="PRO_5020022059" evidence="11">
    <location>
        <begin position="20"/>
        <end position="1258"/>
    </location>
</feature>
<dbReference type="Pfam" id="PF00028">
    <property type="entry name" value="Cadherin"/>
    <property type="match status" value="3"/>
</dbReference>
<dbReference type="PANTHER" id="PTHR24028:SF146">
    <property type="entry name" value="CADHERIN 96CB, ISOFORM D-RELATED"/>
    <property type="match status" value="1"/>
</dbReference>
<dbReference type="InterPro" id="IPR020894">
    <property type="entry name" value="Cadherin_CS"/>
</dbReference>
<dbReference type="PANTHER" id="PTHR24028">
    <property type="entry name" value="CADHERIN-87A"/>
    <property type="match status" value="1"/>
</dbReference>
<feature type="domain" description="Cadherin" evidence="12">
    <location>
        <begin position="326"/>
        <end position="428"/>
    </location>
</feature>
<evidence type="ECO:0000256" key="5">
    <source>
        <dbReference type="ARBA" id="ARBA00022989"/>
    </source>
</evidence>
<name>A0A4E0RUL6_FASHE</name>
<feature type="transmembrane region" description="Helical" evidence="10">
    <location>
        <begin position="968"/>
        <end position="992"/>
    </location>
</feature>
<feature type="domain" description="Cadherin" evidence="12">
    <location>
        <begin position="680"/>
        <end position="787"/>
    </location>
</feature>
<dbReference type="InterPro" id="IPR050174">
    <property type="entry name" value="Protocadherin/Cadherin-CA"/>
</dbReference>
<keyword evidence="11" id="KW-0732">Signal</keyword>
<keyword evidence="14" id="KW-1185">Reference proteome</keyword>
<feature type="region of interest" description="Disordered" evidence="9">
    <location>
        <begin position="107"/>
        <end position="128"/>
    </location>
</feature>
<dbReference type="EMBL" id="JXXN02001070">
    <property type="protein sequence ID" value="THD25598.1"/>
    <property type="molecule type" value="Genomic_DNA"/>
</dbReference>
<reference evidence="13" key="1">
    <citation type="submission" date="2019-03" db="EMBL/GenBank/DDBJ databases">
        <title>Improved annotation for the trematode Fasciola hepatica.</title>
        <authorList>
            <person name="Choi Y.-J."/>
            <person name="Martin J."/>
            <person name="Mitreva M."/>
        </authorList>
    </citation>
    <scope>NUCLEOTIDE SEQUENCE [LARGE SCALE GENOMIC DNA]</scope>
</reference>
<evidence type="ECO:0000256" key="10">
    <source>
        <dbReference type="SAM" id="Phobius"/>
    </source>
</evidence>
<dbReference type="AlphaFoldDB" id="A0A4E0RUL6"/>
<dbReference type="PRINTS" id="PR00205">
    <property type="entry name" value="CADHERIN"/>
</dbReference>
<evidence type="ECO:0000256" key="6">
    <source>
        <dbReference type="ARBA" id="ARBA00023136"/>
    </source>
</evidence>
<accession>A0A4E0RUL6</accession>
<comment type="caution">
    <text evidence="13">The sequence shown here is derived from an EMBL/GenBank/DDBJ whole genome shotgun (WGS) entry which is preliminary data.</text>
</comment>
<feature type="domain" description="Cadherin" evidence="12">
    <location>
        <begin position="29"/>
        <end position="182"/>
    </location>
</feature>
<dbReference type="FunFam" id="2.60.40.60:FF:000092">
    <property type="entry name" value="Protocadherin 8"/>
    <property type="match status" value="1"/>
</dbReference>
<dbReference type="Gene3D" id="2.60.40.60">
    <property type="entry name" value="Cadherins"/>
    <property type="match status" value="7"/>
</dbReference>
<protein>
    <submittedName>
        <fullName evidence="13">Protocadherin gamma-B5</fullName>
    </submittedName>
</protein>
<keyword evidence="4 8" id="KW-0106">Calcium</keyword>
<dbReference type="PROSITE" id="PS00232">
    <property type="entry name" value="CADHERIN_1"/>
    <property type="match status" value="4"/>
</dbReference>
<keyword evidence="5 10" id="KW-1133">Transmembrane helix</keyword>
<comment type="subcellular location">
    <subcellularLocation>
        <location evidence="1">Membrane</location>
        <topology evidence="1">Single-pass membrane protein</topology>
    </subcellularLocation>
</comment>
<keyword evidence="6 10" id="KW-0472">Membrane</keyword>
<dbReference type="Proteomes" id="UP000230066">
    <property type="component" value="Unassembled WGS sequence"/>
</dbReference>
<feature type="region of interest" description="Disordered" evidence="9">
    <location>
        <begin position="1202"/>
        <end position="1223"/>
    </location>
</feature>
<organism evidence="13 14">
    <name type="scientific">Fasciola hepatica</name>
    <name type="common">Liver fluke</name>
    <dbReference type="NCBI Taxonomy" id="6192"/>
    <lineage>
        <taxon>Eukaryota</taxon>
        <taxon>Metazoa</taxon>
        <taxon>Spiralia</taxon>
        <taxon>Lophotrochozoa</taxon>
        <taxon>Platyhelminthes</taxon>
        <taxon>Trematoda</taxon>
        <taxon>Digenea</taxon>
        <taxon>Plagiorchiida</taxon>
        <taxon>Echinostomata</taxon>
        <taxon>Echinostomatoidea</taxon>
        <taxon>Fasciolidae</taxon>
        <taxon>Fasciola</taxon>
    </lineage>
</organism>
<evidence type="ECO:0000256" key="4">
    <source>
        <dbReference type="ARBA" id="ARBA00022837"/>
    </source>
</evidence>
<feature type="compositionally biased region" description="Polar residues" evidence="9">
    <location>
        <begin position="1202"/>
        <end position="1211"/>
    </location>
</feature>
<evidence type="ECO:0000313" key="13">
    <source>
        <dbReference type="EMBL" id="THD25598.1"/>
    </source>
</evidence>
<feature type="domain" description="Cadherin" evidence="12">
    <location>
        <begin position="560"/>
        <end position="661"/>
    </location>
</feature>
<gene>
    <name evidence="13" type="ORF">D915_003747</name>
</gene>
<evidence type="ECO:0000256" key="9">
    <source>
        <dbReference type="SAM" id="MobiDB-lite"/>
    </source>
</evidence>
<dbReference type="CDD" id="cd11304">
    <property type="entry name" value="Cadherin_repeat"/>
    <property type="match status" value="7"/>
</dbReference>
<keyword evidence="3" id="KW-0677">Repeat</keyword>
<feature type="domain" description="Cadherin" evidence="12">
    <location>
        <begin position="429"/>
        <end position="559"/>
    </location>
</feature>
<proteinExistence type="predicted"/>